<organism evidence="1 2">
    <name type="scientific">Hyphomonas jannaschiana VP2</name>
    <dbReference type="NCBI Taxonomy" id="1280952"/>
    <lineage>
        <taxon>Bacteria</taxon>
        <taxon>Pseudomonadati</taxon>
        <taxon>Pseudomonadota</taxon>
        <taxon>Alphaproteobacteria</taxon>
        <taxon>Hyphomonadales</taxon>
        <taxon>Hyphomonadaceae</taxon>
        <taxon>Hyphomonas</taxon>
    </lineage>
</organism>
<comment type="caution">
    <text evidence="1">The sequence shown here is derived from an EMBL/GenBank/DDBJ whole genome shotgun (WGS) entry which is preliminary data.</text>
</comment>
<protein>
    <submittedName>
        <fullName evidence="1">Ea31: protein ea31</fullName>
    </submittedName>
</protein>
<name>A0A059FGJ9_9PROT</name>
<sequence length="283" mass="31146">MWTIQKPTITASSTFDTCIEGISDAGQKTRLEGIRPQIAAAEIEFDARGVAQEIYLTAGTNTIAGAAGDVTASEMEQLYTRHMARQKSRGHSVYDKIMASAVHGQCPFCGHHTVSTLDHTLPKKRHPILAVTPINLIPCCKDCNHNKGTSAPADAVSQFLNAYYDDITADRWLYAEIVNGSPPGATYFVHPPNNWDQVTVRRVQNHFDKLKLSRLYASQAGRQLQNIRRSLSSMYDAVGAQAVQQDLETRSLSCSEFSINSWEGALYEAAAQSGWYCNGGFRA</sequence>
<dbReference type="InterPro" id="IPR003615">
    <property type="entry name" value="HNH_nuc"/>
</dbReference>
<gene>
    <name evidence="1" type="ORF">HJA_05782</name>
</gene>
<dbReference type="CDD" id="cd00085">
    <property type="entry name" value="HNHc"/>
    <property type="match status" value="1"/>
</dbReference>
<proteinExistence type="predicted"/>
<dbReference type="eggNOG" id="COG1403">
    <property type="taxonomic scope" value="Bacteria"/>
</dbReference>
<dbReference type="EMBL" id="ARYJ01000003">
    <property type="protein sequence ID" value="KCZ89737.1"/>
    <property type="molecule type" value="Genomic_DNA"/>
</dbReference>
<evidence type="ECO:0000313" key="1">
    <source>
        <dbReference type="EMBL" id="KCZ89737.1"/>
    </source>
</evidence>
<reference evidence="1 2" key="1">
    <citation type="journal article" date="2014" name="Antonie Van Leeuwenhoek">
        <title>Hyphomonas beringensis sp. nov. and Hyphomonas chukchiensis sp. nov., isolated from surface seawater of the Bering Sea and Chukchi Sea.</title>
        <authorList>
            <person name="Li C."/>
            <person name="Lai Q."/>
            <person name="Li G."/>
            <person name="Dong C."/>
            <person name="Wang J."/>
            <person name="Liao Y."/>
            <person name="Shao Z."/>
        </authorList>
    </citation>
    <scope>NUCLEOTIDE SEQUENCE [LARGE SCALE GENOMIC DNA]</scope>
    <source>
        <strain evidence="1 2">VP2</strain>
    </source>
</reference>
<keyword evidence="2" id="KW-1185">Reference proteome</keyword>
<dbReference type="AlphaFoldDB" id="A0A059FGJ9"/>
<accession>A0A059FGJ9</accession>
<dbReference type="OrthoDB" id="9816185at2"/>
<dbReference type="RefSeq" id="WP_155839874.1">
    <property type="nucleotide sequence ID" value="NZ_ARYJ01000003.1"/>
</dbReference>
<dbReference type="Proteomes" id="UP000024816">
    <property type="component" value="Unassembled WGS sequence"/>
</dbReference>
<dbReference type="Gene3D" id="1.10.30.50">
    <property type="match status" value="1"/>
</dbReference>
<evidence type="ECO:0000313" key="2">
    <source>
        <dbReference type="Proteomes" id="UP000024816"/>
    </source>
</evidence>
<dbReference type="STRING" id="1280952.HJA_05782"/>